<dbReference type="EMBL" id="JAHQIW010004882">
    <property type="protein sequence ID" value="KAJ1364178.1"/>
    <property type="molecule type" value="Genomic_DNA"/>
</dbReference>
<dbReference type="InterPro" id="IPR016152">
    <property type="entry name" value="PTrfase/Anion_transptr"/>
</dbReference>
<dbReference type="AlphaFoldDB" id="A0AAD5MWP9"/>
<proteinExistence type="predicted"/>
<keyword evidence="3" id="KW-1185">Reference proteome</keyword>
<reference evidence="2" key="1">
    <citation type="submission" date="2021-06" db="EMBL/GenBank/DDBJ databases">
        <title>Parelaphostrongylus tenuis whole genome reference sequence.</title>
        <authorList>
            <person name="Garwood T.J."/>
            <person name="Larsen P.A."/>
            <person name="Fountain-Jones N.M."/>
            <person name="Garbe J.R."/>
            <person name="Macchietto M.G."/>
            <person name="Kania S.A."/>
            <person name="Gerhold R.W."/>
            <person name="Richards J.E."/>
            <person name="Wolf T.M."/>
        </authorList>
    </citation>
    <scope>NUCLEOTIDE SEQUENCE</scope>
    <source>
        <strain evidence="2">MNPRO001-30</strain>
        <tissue evidence="2">Meninges</tissue>
    </source>
</reference>
<evidence type="ECO:0000313" key="2">
    <source>
        <dbReference type="EMBL" id="KAJ1364178.1"/>
    </source>
</evidence>
<name>A0AAD5MWP9_PARTN</name>
<sequence length="154" mass="17224">MGHPNTKKPDTSFTKCDGKNVNSYCQALMQAKNCLKKGLVLLDVEANHVVKEWIARGLATIASSDDIIHALMAPKQHLGAVPGENYFEKQQKHLRLVRDSSGGARYTETGDGVDDDEEDLPQHSQPIREIIKDSTVQFQRLTTHKEMQNILEEA</sequence>
<evidence type="ECO:0000313" key="3">
    <source>
        <dbReference type="Proteomes" id="UP001196413"/>
    </source>
</evidence>
<evidence type="ECO:0000256" key="1">
    <source>
        <dbReference type="SAM" id="MobiDB-lite"/>
    </source>
</evidence>
<gene>
    <name evidence="2" type="ORF">KIN20_024206</name>
</gene>
<accession>A0AAD5MWP9</accession>
<dbReference type="Gene3D" id="3.40.930.10">
    <property type="entry name" value="Mannitol-specific EII, Chain A"/>
    <property type="match status" value="1"/>
</dbReference>
<comment type="caution">
    <text evidence="2">The sequence shown here is derived from an EMBL/GenBank/DDBJ whole genome shotgun (WGS) entry which is preliminary data.</text>
</comment>
<organism evidence="2 3">
    <name type="scientific">Parelaphostrongylus tenuis</name>
    <name type="common">Meningeal worm</name>
    <dbReference type="NCBI Taxonomy" id="148309"/>
    <lineage>
        <taxon>Eukaryota</taxon>
        <taxon>Metazoa</taxon>
        <taxon>Ecdysozoa</taxon>
        <taxon>Nematoda</taxon>
        <taxon>Chromadorea</taxon>
        <taxon>Rhabditida</taxon>
        <taxon>Rhabditina</taxon>
        <taxon>Rhabditomorpha</taxon>
        <taxon>Strongyloidea</taxon>
        <taxon>Metastrongylidae</taxon>
        <taxon>Parelaphostrongylus</taxon>
    </lineage>
</organism>
<feature type="region of interest" description="Disordered" evidence="1">
    <location>
        <begin position="100"/>
        <end position="120"/>
    </location>
</feature>
<protein>
    <submittedName>
        <fullName evidence="2">Uncharacterized protein</fullName>
    </submittedName>
</protein>
<dbReference type="Proteomes" id="UP001196413">
    <property type="component" value="Unassembled WGS sequence"/>
</dbReference>